<proteinExistence type="inferred from homology"/>
<dbReference type="GO" id="GO:0008932">
    <property type="term" value="F:lytic endotransglycosylase activity"/>
    <property type="evidence" value="ECO:0007669"/>
    <property type="project" value="UniProtKB-UniRule"/>
</dbReference>
<dbReference type="EC" id="4.2.2.29" evidence="7"/>
<evidence type="ECO:0000256" key="6">
    <source>
        <dbReference type="ARBA" id="ARBA00023316"/>
    </source>
</evidence>
<dbReference type="InterPro" id="IPR003770">
    <property type="entry name" value="MLTG-like"/>
</dbReference>
<feature type="site" description="Important for catalytic activity" evidence="7">
    <location>
        <position position="232"/>
    </location>
</feature>
<comment type="similarity">
    <text evidence="7">Belongs to the transglycosylase MltG family.</text>
</comment>
<keyword evidence="9" id="KW-1185">Reference proteome</keyword>
<keyword evidence="4 7" id="KW-0472">Membrane</keyword>
<dbReference type="GO" id="GO:0009252">
    <property type="term" value="P:peptidoglycan biosynthetic process"/>
    <property type="evidence" value="ECO:0007669"/>
    <property type="project" value="UniProtKB-UniRule"/>
</dbReference>
<dbReference type="Gene3D" id="3.30.1490.480">
    <property type="entry name" value="Endolytic murein transglycosylase"/>
    <property type="match status" value="1"/>
</dbReference>
<organism evidence="8 9">
    <name type="scientific">Desulfomonile tiedjei (strain ATCC 49306 / DSM 6799 / DCB-1)</name>
    <dbReference type="NCBI Taxonomy" id="706587"/>
    <lineage>
        <taxon>Bacteria</taxon>
        <taxon>Pseudomonadati</taxon>
        <taxon>Thermodesulfobacteriota</taxon>
        <taxon>Desulfomonilia</taxon>
        <taxon>Desulfomonilales</taxon>
        <taxon>Desulfomonilaceae</taxon>
        <taxon>Desulfomonile</taxon>
    </lineage>
</organism>
<name>I4C3S0_DESTA</name>
<keyword evidence="2 7" id="KW-0812">Transmembrane</keyword>
<evidence type="ECO:0000256" key="2">
    <source>
        <dbReference type="ARBA" id="ARBA00022692"/>
    </source>
</evidence>
<evidence type="ECO:0000256" key="3">
    <source>
        <dbReference type="ARBA" id="ARBA00022989"/>
    </source>
</evidence>
<evidence type="ECO:0000256" key="4">
    <source>
        <dbReference type="ARBA" id="ARBA00023136"/>
    </source>
</evidence>
<comment type="catalytic activity">
    <reaction evidence="7">
        <text>a peptidoglycan chain = a peptidoglycan chain with N-acetyl-1,6-anhydromuramyl-[peptide] at the reducing end + a peptidoglycan chain with N-acetylglucosamine at the non-reducing end.</text>
        <dbReference type="EC" id="4.2.2.29"/>
    </reaction>
</comment>
<keyword evidence="3 7" id="KW-1133">Transmembrane helix</keyword>
<dbReference type="HAMAP" id="MF_02065">
    <property type="entry name" value="MltG"/>
    <property type="match status" value="1"/>
</dbReference>
<evidence type="ECO:0000313" key="8">
    <source>
        <dbReference type="EMBL" id="AFM24211.1"/>
    </source>
</evidence>
<dbReference type="HOGENOM" id="CLU_025574_2_0_7"/>
<keyword evidence="6 7" id="KW-0961">Cell wall biogenesis/degradation</keyword>
<dbReference type="AlphaFoldDB" id="I4C3S0"/>
<evidence type="ECO:0000313" key="9">
    <source>
        <dbReference type="Proteomes" id="UP000006055"/>
    </source>
</evidence>
<gene>
    <name evidence="7" type="primary">mltG</name>
    <name evidence="8" type="ordered locus">Desti_1499</name>
</gene>
<dbReference type="OrthoDB" id="9814591at2"/>
<dbReference type="PANTHER" id="PTHR30518">
    <property type="entry name" value="ENDOLYTIC MUREIN TRANSGLYCOSYLASE"/>
    <property type="match status" value="1"/>
</dbReference>
<dbReference type="EMBL" id="CP003360">
    <property type="protein sequence ID" value="AFM24211.1"/>
    <property type="molecule type" value="Genomic_DNA"/>
</dbReference>
<dbReference type="NCBIfam" id="TIGR00247">
    <property type="entry name" value="endolytic transglycosylase MltG"/>
    <property type="match status" value="1"/>
</dbReference>
<comment type="function">
    <text evidence="7">Functions as a peptidoglycan terminase that cleaves nascent peptidoglycan strands endolytically to terminate their elongation.</text>
</comment>
<evidence type="ECO:0000256" key="5">
    <source>
        <dbReference type="ARBA" id="ARBA00023239"/>
    </source>
</evidence>
<reference evidence="9" key="1">
    <citation type="submission" date="2012-06" db="EMBL/GenBank/DDBJ databases">
        <title>Complete sequence of chromosome of Desulfomonile tiedjei DSM 6799.</title>
        <authorList>
            <person name="Lucas S."/>
            <person name="Copeland A."/>
            <person name="Lapidus A."/>
            <person name="Glavina del Rio T."/>
            <person name="Dalin E."/>
            <person name="Tice H."/>
            <person name="Bruce D."/>
            <person name="Goodwin L."/>
            <person name="Pitluck S."/>
            <person name="Peters L."/>
            <person name="Ovchinnikova G."/>
            <person name="Zeytun A."/>
            <person name="Lu M."/>
            <person name="Kyrpides N."/>
            <person name="Mavromatis K."/>
            <person name="Ivanova N."/>
            <person name="Brettin T."/>
            <person name="Detter J.C."/>
            <person name="Han C."/>
            <person name="Larimer F."/>
            <person name="Land M."/>
            <person name="Hauser L."/>
            <person name="Markowitz V."/>
            <person name="Cheng J.-F."/>
            <person name="Hugenholtz P."/>
            <person name="Woyke T."/>
            <person name="Wu D."/>
            <person name="Spring S."/>
            <person name="Schroeder M."/>
            <person name="Brambilla E."/>
            <person name="Klenk H.-P."/>
            <person name="Eisen J.A."/>
        </authorList>
    </citation>
    <scope>NUCLEOTIDE SEQUENCE [LARGE SCALE GENOMIC DNA]</scope>
    <source>
        <strain evidence="9">ATCC 49306 / DSM 6799 / DCB-1</strain>
    </source>
</reference>
<dbReference type="GO" id="GO:0071555">
    <property type="term" value="P:cell wall organization"/>
    <property type="evidence" value="ECO:0007669"/>
    <property type="project" value="UniProtKB-KW"/>
</dbReference>
<dbReference type="Proteomes" id="UP000006055">
    <property type="component" value="Chromosome"/>
</dbReference>
<dbReference type="STRING" id="706587.Desti_1499"/>
<dbReference type="GO" id="GO:0005886">
    <property type="term" value="C:plasma membrane"/>
    <property type="evidence" value="ECO:0007669"/>
    <property type="project" value="UniProtKB-UniRule"/>
</dbReference>
<keyword evidence="7" id="KW-0997">Cell inner membrane</keyword>
<dbReference type="Pfam" id="PF02618">
    <property type="entry name" value="YceG"/>
    <property type="match status" value="1"/>
</dbReference>
<evidence type="ECO:0000256" key="7">
    <source>
        <dbReference type="HAMAP-Rule" id="MF_02065"/>
    </source>
</evidence>
<dbReference type="Gene3D" id="3.30.160.60">
    <property type="entry name" value="Classic Zinc Finger"/>
    <property type="match status" value="1"/>
</dbReference>
<dbReference type="eggNOG" id="COG1559">
    <property type="taxonomic scope" value="Bacteria"/>
</dbReference>
<keyword evidence="1 7" id="KW-1003">Cell membrane</keyword>
<dbReference type="PATRIC" id="fig|706587.4.peg.1719"/>
<dbReference type="CDD" id="cd08010">
    <property type="entry name" value="MltG_like"/>
    <property type="match status" value="1"/>
</dbReference>
<keyword evidence="5 7" id="KW-0456">Lyase</keyword>
<dbReference type="PANTHER" id="PTHR30518:SF2">
    <property type="entry name" value="ENDOLYTIC MUREIN TRANSGLYCOSYLASE"/>
    <property type="match status" value="1"/>
</dbReference>
<evidence type="ECO:0000256" key="1">
    <source>
        <dbReference type="ARBA" id="ARBA00022475"/>
    </source>
</evidence>
<protein>
    <recommendedName>
        <fullName evidence="7">Endolytic murein transglycosylase</fullName>
        <ecNumber evidence="7">4.2.2.29</ecNumber>
    </recommendedName>
    <alternativeName>
        <fullName evidence="7">Peptidoglycan lytic transglycosylase</fullName>
    </alternativeName>
    <alternativeName>
        <fullName evidence="7">Peptidoglycan polymerization terminase</fullName>
    </alternativeName>
</protein>
<sequence length="351" mass="38989">MSFFSILKTVFAIVLLVALGIGAYTAYSKLPILLHDLISSSGRAPAVPGQEVIVSIPKGASLSQVGSILQENGVISSRLVFKLVAMIRGEQRKIKAGEYALKTGSDAGDVLDQLISGKTLMFSITVPEGYDMYQIADLMQQSEIISKEEFIALCQDEAFLKELGVEGSNLEGYLFPDTYFLRPSEKGDGKLIVRRMVQRFFSVYDKNVRPIAEENGWSVAQVLTLASLIEKEARASEHALVSAVFHNRLRQNMKLQSDPTVIYGIKRMGSKITKEDLNRKHPYNTYQNTGLPPGPIANPGKESLLAAINPADVDYLYFVAKNDGSHQFSNNLKEHNHWVNLYQKTPRSEMQ</sequence>
<dbReference type="RefSeq" id="WP_014809359.1">
    <property type="nucleotide sequence ID" value="NC_018025.1"/>
</dbReference>
<dbReference type="KEGG" id="dti:Desti_1499"/>
<accession>I4C3S0</accession>